<dbReference type="Proteomes" id="UP001326715">
    <property type="component" value="Chromosome"/>
</dbReference>
<accession>A0A1K1RMU1</accession>
<sequence length="465" mass="51067">MKTKMRLQHIVLLCVGLFPITLMAQDRNIPNWRPYDKTGINVFEGAKDTSTYFNGIKPRIGAGFTMQFQNLKHENPTALNNTVGSFGSGTSVAGNKLKDITAGFQTAQANLYFDVPLAPGITMNLTVYLSSKHHNETWVKGGYIQMDRMPFKSAFFDEIMKYATIKVGHMEVDYGDAHYRRSDGGQTLYNPFMEGNIMDAYATEIGAQIYLKHNGLFGMVGVTNGLIKGNVDSLYAKSNPDGKLHKSPSLLAKVGFDKKLAEKFRLRASLSYYGNQSSASNTLYGGDRSGSNYQYVMEEASANPSSTTGAGTPLAFSGRFNPGFTKKVNAGMFNVFAKYSGLEVFGTYEKASGRTAAETKTRDASQYAIDAVYRFFPKENVFLGVRYNEVTARPANSTAGTGAGAITYTQDVKVNRVAVAAGWFITNNILMKGEYVVQKYKDFPTADYRSGGKFNGYVLEAVVGF</sequence>
<evidence type="ECO:0008006" key="6">
    <source>
        <dbReference type="Google" id="ProtNLM"/>
    </source>
</evidence>
<feature type="chain" id="PRO_5011978412" description="Phosphate-selective porin O and P" evidence="1">
    <location>
        <begin position="25"/>
        <end position="465"/>
    </location>
</feature>
<dbReference type="STRING" id="1004.SAMN05661012_03967"/>
<dbReference type="EMBL" id="FPIZ01000013">
    <property type="protein sequence ID" value="SFW73157.1"/>
    <property type="molecule type" value="Genomic_DNA"/>
</dbReference>
<dbReference type="RefSeq" id="WP_245801809.1">
    <property type="nucleotide sequence ID" value="NZ_CP139972.1"/>
</dbReference>
<dbReference type="Proteomes" id="UP000183788">
    <property type="component" value="Unassembled WGS sequence"/>
</dbReference>
<feature type="signal peptide" evidence="1">
    <location>
        <begin position="1"/>
        <end position="24"/>
    </location>
</feature>
<keyword evidence="5" id="KW-1185">Reference proteome</keyword>
<evidence type="ECO:0000256" key="1">
    <source>
        <dbReference type="SAM" id="SignalP"/>
    </source>
</evidence>
<evidence type="ECO:0000313" key="3">
    <source>
        <dbReference type="EMBL" id="WQG91717.1"/>
    </source>
</evidence>
<proteinExistence type="predicted"/>
<name>A0A1K1RMU1_9BACT</name>
<dbReference type="EMBL" id="CP140154">
    <property type="protein sequence ID" value="WQG91717.1"/>
    <property type="molecule type" value="Genomic_DNA"/>
</dbReference>
<protein>
    <recommendedName>
        <fullName evidence="6">Phosphate-selective porin O and P</fullName>
    </recommendedName>
</protein>
<evidence type="ECO:0000313" key="5">
    <source>
        <dbReference type="Proteomes" id="UP001326715"/>
    </source>
</evidence>
<reference evidence="3 5" key="2">
    <citation type="submission" date="2023-11" db="EMBL/GenBank/DDBJ databases">
        <title>MicrobeMod: A computational toolkit for identifying prokaryotic methylation and restriction-modification with nanopore sequencing.</title>
        <authorList>
            <person name="Crits-Christoph A."/>
            <person name="Kang S.C."/>
            <person name="Lee H."/>
            <person name="Ostrov N."/>
        </authorList>
    </citation>
    <scope>NUCLEOTIDE SEQUENCE [LARGE SCALE GENOMIC DNA]</scope>
    <source>
        <strain evidence="3 5">ATCC 23090</strain>
    </source>
</reference>
<organism evidence="2 4">
    <name type="scientific">Chitinophaga sancti</name>
    <dbReference type="NCBI Taxonomy" id="1004"/>
    <lineage>
        <taxon>Bacteria</taxon>
        <taxon>Pseudomonadati</taxon>
        <taxon>Bacteroidota</taxon>
        <taxon>Chitinophagia</taxon>
        <taxon>Chitinophagales</taxon>
        <taxon>Chitinophagaceae</taxon>
        <taxon>Chitinophaga</taxon>
    </lineage>
</organism>
<keyword evidence="1" id="KW-0732">Signal</keyword>
<evidence type="ECO:0000313" key="2">
    <source>
        <dbReference type="EMBL" id="SFW73157.1"/>
    </source>
</evidence>
<evidence type="ECO:0000313" key="4">
    <source>
        <dbReference type="Proteomes" id="UP000183788"/>
    </source>
</evidence>
<dbReference type="SUPFAM" id="SSF56935">
    <property type="entry name" value="Porins"/>
    <property type="match status" value="1"/>
</dbReference>
<reference evidence="2 4" key="1">
    <citation type="submission" date="2016-11" db="EMBL/GenBank/DDBJ databases">
        <authorList>
            <person name="Jaros S."/>
            <person name="Januszkiewicz K."/>
            <person name="Wedrychowicz H."/>
        </authorList>
    </citation>
    <scope>NUCLEOTIDE SEQUENCE [LARGE SCALE GENOMIC DNA]</scope>
    <source>
        <strain evidence="2 4">DSM 784</strain>
    </source>
</reference>
<gene>
    <name evidence="2" type="ORF">SAMN05661012_03967</name>
    <name evidence="3" type="ORF">SR876_09390</name>
</gene>
<dbReference type="AlphaFoldDB" id="A0A1K1RMU1"/>